<comment type="subcellular location">
    <subcellularLocation>
        <location evidence="1">Nucleus</location>
    </subcellularLocation>
</comment>
<dbReference type="InterPro" id="IPR012337">
    <property type="entry name" value="RNaseH-like_sf"/>
</dbReference>
<name>A0A151S255_CAJCA</name>
<evidence type="ECO:0000256" key="5">
    <source>
        <dbReference type="ARBA" id="ARBA00023242"/>
    </source>
</evidence>
<keyword evidence="4" id="KW-0862">Zinc</keyword>
<dbReference type="Proteomes" id="UP000075243">
    <property type="component" value="Unassembled WGS sequence"/>
</dbReference>
<dbReference type="PANTHER" id="PTHR46481">
    <property type="entry name" value="ZINC FINGER BED DOMAIN-CONTAINING PROTEIN 4"/>
    <property type="match status" value="1"/>
</dbReference>
<evidence type="ECO:0000256" key="1">
    <source>
        <dbReference type="ARBA" id="ARBA00004123"/>
    </source>
</evidence>
<sequence>RKLSTTTLDNATLNDVDVTYFKNIFKSLDELVLDGEFFYVRCCAHVLNLGVNEDLKELNDFISSIHNAMKFVRSSPQRLAKFKECI</sequence>
<keyword evidence="5" id="KW-0539">Nucleus</keyword>
<keyword evidence="3" id="KW-0863">Zinc-finger</keyword>
<proteinExistence type="predicted"/>
<dbReference type="PANTHER" id="PTHR46481:SF10">
    <property type="entry name" value="ZINC FINGER BED DOMAIN-CONTAINING PROTEIN 39"/>
    <property type="match status" value="1"/>
</dbReference>
<evidence type="ECO:0000256" key="3">
    <source>
        <dbReference type="ARBA" id="ARBA00022771"/>
    </source>
</evidence>
<evidence type="ECO:0000313" key="6">
    <source>
        <dbReference type="EMBL" id="KYP48848.1"/>
    </source>
</evidence>
<keyword evidence="7" id="KW-1185">Reference proteome</keyword>
<feature type="non-terminal residue" evidence="6">
    <location>
        <position position="1"/>
    </location>
</feature>
<evidence type="ECO:0000256" key="4">
    <source>
        <dbReference type="ARBA" id="ARBA00022833"/>
    </source>
</evidence>
<evidence type="ECO:0000313" key="7">
    <source>
        <dbReference type="Proteomes" id="UP000075243"/>
    </source>
</evidence>
<dbReference type="InterPro" id="IPR052035">
    <property type="entry name" value="ZnF_BED_domain_contain"/>
</dbReference>
<dbReference type="GO" id="GO:0005634">
    <property type="term" value="C:nucleus"/>
    <property type="evidence" value="ECO:0007669"/>
    <property type="project" value="UniProtKB-SubCell"/>
</dbReference>
<dbReference type="OMA" id="RIMNMNG"/>
<keyword evidence="2" id="KW-0479">Metal-binding</keyword>
<dbReference type="AlphaFoldDB" id="A0A151S255"/>
<reference evidence="6" key="1">
    <citation type="journal article" date="2012" name="Nat. Biotechnol.">
        <title>Draft genome sequence of pigeonpea (Cajanus cajan), an orphan legume crop of resource-poor farmers.</title>
        <authorList>
            <person name="Varshney R.K."/>
            <person name="Chen W."/>
            <person name="Li Y."/>
            <person name="Bharti A.K."/>
            <person name="Saxena R.K."/>
            <person name="Schlueter J.A."/>
            <person name="Donoghue M.T."/>
            <person name="Azam S."/>
            <person name="Fan G."/>
            <person name="Whaley A.M."/>
            <person name="Farmer A.D."/>
            <person name="Sheridan J."/>
            <person name="Iwata A."/>
            <person name="Tuteja R."/>
            <person name="Penmetsa R.V."/>
            <person name="Wu W."/>
            <person name="Upadhyaya H.D."/>
            <person name="Yang S.P."/>
            <person name="Shah T."/>
            <person name="Saxena K.B."/>
            <person name="Michael T."/>
            <person name="McCombie W.R."/>
            <person name="Yang B."/>
            <person name="Zhang G."/>
            <person name="Yang H."/>
            <person name="Wang J."/>
            <person name="Spillane C."/>
            <person name="Cook D.R."/>
            <person name="May G.D."/>
            <person name="Xu X."/>
            <person name="Jackson S.A."/>
        </authorList>
    </citation>
    <scope>NUCLEOTIDE SEQUENCE [LARGE SCALE GENOMIC DNA]</scope>
</reference>
<organism evidence="6 7">
    <name type="scientific">Cajanus cajan</name>
    <name type="common">Pigeon pea</name>
    <name type="synonym">Cajanus indicus</name>
    <dbReference type="NCBI Taxonomy" id="3821"/>
    <lineage>
        <taxon>Eukaryota</taxon>
        <taxon>Viridiplantae</taxon>
        <taxon>Streptophyta</taxon>
        <taxon>Embryophyta</taxon>
        <taxon>Tracheophyta</taxon>
        <taxon>Spermatophyta</taxon>
        <taxon>Magnoliopsida</taxon>
        <taxon>eudicotyledons</taxon>
        <taxon>Gunneridae</taxon>
        <taxon>Pentapetalae</taxon>
        <taxon>rosids</taxon>
        <taxon>fabids</taxon>
        <taxon>Fabales</taxon>
        <taxon>Fabaceae</taxon>
        <taxon>Papilionoideae</taxon>
        <taxon>50 kb inversion clade</taxon>
        <taxon>NPAAA clade</taxon>
        <taxon>indigoferoid/millettioid clade</taxon>
        <taxon>Phaseoleae</taxon>
        <taxon>Cajanus</taxon>
    </lineage>
</organism>
<dbReference type="Gramene" id="C.cajan_30434.t">
    <property type="protein sequence ID" value="C.cajan_30434.t.cds1"/>
    <property type="gene ID" value="C.cajan_30434"/>
</dbReference>
<accession>A0A151S255</accession>
<dbReference type="EMBL" id="KQ483489">
    <property type="protein sequence ID" value="KYP48848.1"/>
    <property type="molecule type" value="Genomic_DNA"/>
</dbReference>
<gene>
    <name evidence="6" type="ORF">KK1_029408</name>
</gene>
<dbReference type="GO" id="GO:0008270">
    <property type="term" value="F:zinc ion binding"/>
    <property type="evidence" value="ECO:0007669"/>
    <property type="project" value="UniProtKB-KW"/>
</dbReference>
<evidence type="ECO:0000256" key="2">
    <source>
        <dbReference type="ARBA" id="ARBA00022723"/>
    </source>
</evidence>
<protein>
    <submittedName>
        <fullName evidence="6">AC9 transposase</fullName>
    </submittedName>
</protein>
<dbReference type="SUPFAM" id="SSF53098">
    <property type="entry name" value="Ribonuclease H-like"/>
    <property type="match status" value="1"/>
</dbReference>